<dbReference type="EMBL" id="DS113544">
    <property type="protein sequence ID" value="EAY02153.1"/>
    <property type="molecule type" value="Genomic_DNA"/>
</dbReference>
<name>A2EYT4_TRIV3</name>
<reference evidence="1" key="1">
    <citation type="submission" date="2006-10" db="EMBL/GenBank/DDBJ databases">
        <authorList>
            <person name="Amadeo P."/>
            <person name="Zhao Q."/>
            <person name="Wortman J."/>
            <person name="Fraser-Liggett C."/>
            <person name="Carlton J."/>
        </authorList>
    </citation>
    <scope>NUCLEOTIDE SEQUENCE</scope>
    <source>
        <strain evidence="1">G3</strain>
    </source>
</reference>
<dbReference type="Proteomes" id="UP000001542">
    <property type="component" value="Unassembled WGS sequence"/>
</dbReference>
<evidence type="ECO:0000313" key="1">
    <source>
        <dbReference type="EMBL" id="EAY02153.1"/>
    </source>
</evidence>
<dbReference type="AlphaFoldDB" id="A2EYT4"/>
<accession>A2EYT4</accession>
<dbReference type="VEuPathDB" id="TrichDB:TVAGG3_0254280"/>
<evidence type="ECO:0000313" key="2">
    <source>
        <dbReference type="Proteomes" id="UP000001542"/>
    </source>
</evidence>
<organism evidence="1 2">
    <name type="scientific">Trichomonas vaginalis (strain ATCC PRA-98 / G3)</name>
    <dbReference type="NCBI Taxonomy" id="412133"/>
    <lineage>
        <taxon>Eukaryota</taxon>
        <taxon>Metamonada</taxon>
        <taxon>Parabasalia</taxon>
        <taxon>Trichomonadida</taxon>
        <taxon>Trichomonadidae</taxon>
        <taxon>Trichomonas</taxon>
    </lineage>
</organism>
<reference evidence="1" key="2">
    <citation type="journal article" date="2007" name="Science">
        <title>Draft genome sequence of the sexually transmitted pathogen Trichomonas vaginalis.</title>
        <authorList>
            <person name="Carlton J.M."/>
            <person name="Hirt R.P."/>
            <person name="Silva J.C."/>
            <person name="Delcher A.L."/>
            <person name="Schatz M."/>
            <person name="Zhao Q."/>
            <person name="Wortman J.R."/>
            <person name="Bidwell S.L."/>
            <person name="Alsmark U.C.M."/>
            <person name="Besteiro S."/>
            <person name="Sicheritz-Ponten T."/>
            <person name="Noel C.J."/>
            <person name="Dacks J.B."/>
            <person name="Foster P.G."/>
            <person name="Simillion C."/>
            <person name="Van de Peer Y."/>
            <person name="Miranda-Saavedra D."/>
            <person name="Barton G.J."/>
            <person name="Westrop G.D."/>
            <person name="Mueller S."/>
            <person name="Dessi D."/>
            <person name="Fiori P.L."/>
            <person name="Ren Q."/>
            <person name="Paulsen I."/>
            <person name="Zhang H."/>
            <person name="Bastida-Corcuera F.D."/>
            <person name="Simoes-Barbosa A."/>
            <person name="Brown M.T."/>
            <person name="Hayes R.D."/>
            <person name="Mukherjee M."/>
            <person name="Okumura C.Y."/>
            <person name="Schneider R."/>
            <person name="Smith A.J."/>
            <person name="Vanacova S."/>
            <person name="Villalvazo M."/>
            <person name="Haas B.J."/>
            <person name="Pertea M."/>
            <person name="Feldblyum T.V."/>
            <person name="Utterback T.R."/>
            <person name="Shu C.L."/>
            <person name="Osoegawa K."/>
            <person name="de Jong P.J."/>
            <person name="Hrdy I."/>
            <person name="Horvathova L."/>
            <person name="Zubacova Z."/>
            <person name="Dolezal P."/>
            <person name="Malik S.B."/>
            <person name="Logsdon J.M. Jr."/>
            <person name="Henze K."/>
            <person name="Gupta A."/>
            <person name="Wang C.C."/>
            <person name="Dunne R.L."/>
            <person name="Upcroft J.A."/>
            <person name="Upcroft P."/>
            <person name="White O."/>
            <person name="Salzberg S.L."/>
            <person name="Tang P."/>
            <person name="Chiu C.-H."/>
            <person name="Lee Y.-S."/>
            <person name="Embley T.M."/>
            <person name="Coombs G.H."/>
            <person name="Mottram J.C."/>
            <person name="Tachezy J."/>
            <person name="Fraser-Liggett C.M."/>
            <person name="Johnson P.J."/>
        </authorList>
    </citation>
    <scope>NUCLEOTIDE SEQUENCE [LARGE SCALE GENOMIC DNA]</scope>
    <source>
        <strain evidence="1">G3</strain>
    </source>
</reference>
<protein>
    <submittedName>
        <fullName evidence="1">Uncharacterized protein</fullName>
    </submittedName>
</protein>
<dbReference type="VEuPathDB" id="TrichDB:TVAG_213520"/>
<proteinExistence type="predicted"/>
<keyword evidence="2" id="KW-1185">Reference proteome</keyword>
<sequence length="121" mass="13843">MTGDDVNSQELPMYNGFESLHCKIVETILGPIQELFQNFLETIQDFKQEDIISVYNALIDSGMPADCWDQFISKIEGDSILIDNYLNIIRVYIERLGSLAAFLQMDQESAENILITLFNNQ</sequence>
<gene>
    <name evidence="1" type="ORF">TVAG_213520</name>
</gene>
<dbReference type="RefSeq" id="XP_001330556.1">
    <property type="nucleotide sequence ID" value="XM_001330520.1"/>
</dbReference>
<dbReference type="SMR" id="A2EYT4"/>
<dbReference type="KEGG" id="tva:4759985"/>
<dbReference type="InParanoid" id="A2EYT4"/>